<feature type="chain" id="PRO_5045412766" evidence="1">
    <location>
        <begin position="31"/>
        <end position="168"/>
    </location>
</feature>
<dbReference type="EMBL" id="JAZHYN010000003">
    <property type="protein sequence ID" value="MEF3365210.1"/>
    <property type="molecule type" value="Genomic_DNA"/>
</dbReference>
<feature type="signal peptide" evidence="1">
    <location>
        <begin position="1"/>
        <end position="30"/>
    </location>
</feature>
<organism evidence="2 3">
    <name type="scientific">Methylocystis borbori</name>
    <dbReference type="NCBI Taxonomy" id="3118750"/>
    <lineage>
        <taxon>Bacteria</taxon>
        <taxon>Pseudomonadati</taxon>
        <taxon>Pseudomonadota</taxon>
        <taxon>Alphaproteobacteria</taxon>
        <taxon>Hyphomicrobiales</taxon>
        <taxon>Methylocystaceae</taxon>
        <taxon>Methylocystis</taxon>
    </lineage>
</organism>
<comment type="caution">
    <text evidence="2">The sequence shown here is derived from an EMBL/GenBank/DDBJ whole genome shotgun (WGS) entry which is preliminary data.</text>
</comment>
<sequence length="168" mass="17749">MLQSSTGPRRMATVAGAAALSALVFASARAQSPQPAGPSPTKVAVENRKAAFSLIGNYFRYFGGVAKGTVAYDEAEATKRAARIAFLSGLLEESFPEGSNVGEPDSKAKADVWSNRADFDKKLKDFQTHAQAFVDINAKEKGATDGLKTAIASLAQDCKGCHDSYKAK</sequence>
<keyword evidence="1" id="KW-0732">Signal</keyword>
<dbReference type="InterPro" id="IPR010980">
    <property type="entry name" value="Cyt_c/b562"/>
</dbReference>
<dbReference type="RefSeq" id="WP_332080113.1">
    <property type="nucleotide sequence ID" value="NZ_JAZHYN010000003.1"/>
</dbReference>
<evidence type="ECO:0000313" key="2">
    <source>
        <dbReference type="EMBL" id="MEF3365210.1"/>
    </source>
</evidence>
<evidence type="ECO:0000256" key="1">
    <source>
        <dbReference type="SAM" id="SignalP"/>
    </source>
</evidence>
<name>A0ABU7XDB8_9HYPH</name>
<accession>A0ABU7XDB8</accession>
<dbReference type="InterPro" id="IPR002321">
    <property type="entry name" value="Cyt_c_II"/>
</dbReference>
<gene>
    <name evidence="2" type="ORF">V3H18_01545</name>
</gene>
<dbReference type="Gene3D" id="1.20.120.10">
    <property type="entry name" value="Cytochrome c/b562"/>
    <property type="match status" value="1"/>
</dbReference>
<dbReference type="Proteomes" id="UP001350748">
    <property type="component" value="Unassembled WGS sequence"/>
</dbReference>
<dbReference type="Pfam" id="PF01322">
    <property type="entry name" value="Cytochrom_C_2"/>
    <property type="match status" value="1"/>
</dbReference>
<dbReference type="PROSITE" id="PS51009">
    <property type="entry name" value="CYTCII"/>
    <property type="match status" value="1"/>
</dbReference>
<proteinExistence type="predicted"/>
<dbReference type="SUPFAM" id="SSF47175">
    <property type="entry name" value="Cytochromes"/>
    <property type="match status" value="1"/>
</dbReference>
<protein>
    <submittedName>
        <fullName evidence="2">Cytochrome c</fullName>
    </submittedName>
</protein>
<keyword evidence="3" id="KW-1185">Reference proteome</keyword>
<reference evidence="2 3" key="1">
    <citation type="submission" date="2024-02" db="EMBL/GenBank/DDBJ databases">
        <authorList>
            <person name="Grouzdev D."/>
        </authorList>
    </citation>
    <scope>NUCLEOTIDE SEQUENCE [LARGE SCALE GENOMIC DNA]</scope>
    <source>
        <strain evidence="2 3">9N</strain>
    </source>
</reference>
<evidence type="ECO:0000313" key="3">
    <source>
        <dbReference type="Proteomes" id="UP001350748"/>
    </source>
</evidence>